<keyword evidence="5" id="KW-1185">Reference proteome</keyword>
<dbReference type="GO" id="GO:0030527">
    <property type="term" value="F:structural constituent of chromatin"/>
    <property type="evidence" value="ECO:0007669"/>
    <property type="project" value="InterPro"/>
</dbReference>
<evidence type="ECO:0000256" key="1">
    <source>
        <dbReference type="ARBA" id="ARBA00006846"/>
    </source>
</evidence>
<evidence type="ECO:0000313" key="5">
    <source>
        <dbReference type="Proteomes" id="UP000287033"/>
    </source>
</evidence>
<dbReference type="SMART" id="SM00427">
    <property type="entry name" value="H2B"/>
    <property type="match status" value="1"/>
</dbReference>
<evidence type="ECO:0000256" key="2">
    <source>
        <dbReference type="SAM" id="MobiDB-lite"/>
    </source>
</evidence>
<reference evidence="4 5" key="1">
    <citation type="journal article" date="2018" name="Nat. Ecol. Evol.">
        <title>Shark genomes provide insights into elasmobranch evolution and the origin of vertebrates.</title>
        <authorList>
            <person name="Hara Y"/>
            <person name="Yamaguchi K"/>
            <person name="Onimaru K"/>
            <person name="Kadota M"/>
            <person name="Koyanagi M"/>
            <person name="Keeley SD"/>
            <person name="Tatsumi K"/>
            <person name="Tanaka K"/>
            <person name="Motone F"/>
            <person name="Kageyama Y"/>
            <person name="Nozu R"/>
            <person name="Adachi N"/>
            <person name="Nishimura O"/>
            <person name="Nakagawa R"/>
            <person name="Tanegashima C"/>
            <person name="Kiyatake I"/>
            <person name="Matsumoto R"/>
            <person name="Murakumo K"/>
            <person name="Nishida K"/>
            <person name="Terakita A"/>
            <person name="Kuratani S"/>
            <person name="Sato K"/>
            <person name="Hyodo S Kuraku.S."/>
        </authorList>
    </citation>
    <scope>NUCLEOTIDE SEQUENCE [LARGE SCALE GENOMIC DNA]</scope>
</reference>
<evidence type="ECO:0000313" key="4">
    <source>
        <dbReference type="EMBL" id="GCC24518.1"/>
    </source>
</evidence>
<dbReference type="Proteomes" id="UP000287033">
    <property type="component" value="Unassembled WGS sequence"/>
</dbReference>
<dbReference type="Pfam" id="PF00125">
    <property type="entry name" value="Histone"/>
    <property type="match status" value="1"/>
</dbReference>
<dbReference type="InterPro" id="IPR009072">
    <property type="entry name" value="Histone-fold"/>
</dbReference>
<comment type="similarity">
    <text evidence="1">Belongs to the histone H2B family.</text>
</comment>
<dbReference type="OMA" id="HILIHEK"/>
<comment type="caution">
    <text evidence="4">The sequence shown here is derived from an EMBL/GenBank/DDBJ whole genome shotgun (WGS) entry which is preliminary data.</text>
</comment>
<feature type="region of interest" description="Disordered" evidence="2">
    <location>
        <begin position="34"/>
        <end position="60"/>
    </location>
</feature>
<dbReference type="OrthoDB" id="10400433at2759"/>
<dbReference type="GO" id="GO:0003677">
    <property type="term" value="F:DNA binding"/>
    <property type="evidence" value="ECO:0007669"/>
    <property type="project" value="InterPro"/>
</dbReference>
<dbReference type="PANTHER" id="PTHR23428">
    <property type="entry name" value="HISTONE H2B"/>
    <property type="match status" value="1"/>
</dbReference>
<evidence type="ECO:0000259" key="3">
    <source>
        <dbReference type="Pfam" id="PF00125"/>
    </source>
</evidence>
<dbReference type="CDD" id="cd22910">
    <property type="entry name" value="HFD_H2B"/>
    <property type="match status" value="1"/>
</dbReference>
<feature type="domain" description="Core Histone H2A/H2B/H3" evidence="3">
    <location>
        <begin position="44"/>
        <end position="110"/>
    </location>
</feature>
<accession>A0A401S2C3</accession>
<dbReference type="STRING" id="137246.A0A401S2C3"/>
<dbReference type="SUPFAM" id="SSF47113">
    <property type="entry name" value="Histone-fold"/>
    <property type="match status" value="1"/>
</dbReference>
<proteinExistence type="inferred from homology"/>
<dbReference type="EMBL" id="BEZZ01000059">
    <property type="protein sequence ID" value="GCC24518.1"/>
    <property type="molecule type" value="Genomic_DNA"/>
</dbReference>
<gene>
    <name evidence="4" type="ORF">chiPu_0002919</name>
</gene>
<dbReference type="PRINTS" id="PR00621">
    <property type="entry name" value="HISTONEH2B"/>
</dbReference>
<dbReference type="Gene3D" id="1.10.20.10">
    <property type="entry name" value="Histone, subunit A"/>
    <property type="match status" value="1"/>
</dbReference>
<dbReference type="AlphaFoldDB" id="A0A401S2C3"/>
<sequence length="146" mass="16268">MKKLLHLDGSHHWDCICSQILFLESIGVVADEKKMQQTSTEGHKENHQKGTREEQEKVEKESYTSSIYKIIKLAHPDSSVSSKAMSTLNSFVSAIFKHIMGEASCLAHYNQFGGIQAAMLLLLPRQLAKCAMLEGTKVVTKCTNSK</sequence>
<dbReference type="GO" id="GO:0046982">
    <property type="term" value="F:protein heterodimerization activity"/>
    <property type="evidence" value="ECO:0007669"/>
    <property type="project" value="InterPro"/>
</dbReference>
<dbReference type="InterPro" id="IPR000558">
    <property type="entry name" value="Histone_H2B"/>
</dbReference>
<name>A0A401S2C3_CHIPU</name>
<dbReference type="GO" id="GO:0000786">
    <property type="term" value="C:nucleosome"/>
    <property type="evidence" value="ECO:0007669"/>
    <property type="project" value="InterPro"/>
</dbReference>
<dbReference type="InterPro" id="IPR007125">
    <property type="entry name" value="H2A/H2B/H3"/>
</dbReference>
<organism evidence="4 5">
    <name type="scientific">Chiloscyllium punctatum</name>
    <name type="common">Brownbanded bambooshark</name>
    <name type="synonym">Hemiscyllium punctatum</name>
    <dbReference type="NCBI Taxonomy" id="137246"/>
    <lineage>
        <taxon>Eukaryota</taxon>
        <taxon>Metazoa</taxon>
        <taxon>Chordata</taxon>
        <taxon>Craniata</taxon>
        <taxon>Vertebrata</taxon>
        <taxon>Chondrichthyes</taxon>
        <taxon>Elasmobranchii</taxon>
        <taxon>Galeomorphii</taxon>
        <taxon>Galeoidea</taxon>
        <taxon>Orectolobiformes</taxon>
        <taxon>Hemiscylliidae</taxon>
        <taxon>Chiloscyllium</taxon>
    </lineage>
</organism>
<protein>
    <recommendedName>
        <fullName evidence="3">Core Histone H2A/H2B/H3 domain-containing protein</fullName>
    </recommendedName>
</protein>